<dbReference type="PANTHER" id="PTHR45138">
    <property type="entry name" value="REGULATORY COMPONENTS OF SENSORY TRANSDUCTION SYSTEM"/>
    <property type="match status" value="1"/>
</dbReference>
<dbReference type="EC" id="2.7.7.65" evidence="4"/>
<dbReference type="PROSITE" id="PS50110">
    <property type="entry name" value="RESPONSE_REGULATORY"/>
    <property type="match status" value="1"/>
</dbReference>
<dbReference type="Gene3D" id="3.30.70.270">
    <property type="match status" value="1"/>
</dbReference>
<dbReference type="NCBIfam" id="TIGR00254">
    <property type="entry name" value="GGDEF"/>
    <property type="match status" value="1"/>
</dbReference>
<dbReference type="InterPro" id="IPR000160">
    <property type="entry name" value="GGDEF_dom"/>
</dbReference>
<accession>A0ABT4G7P0</accession>
<keyword evidence="4" id="KW-0808">Transferase</keyword>
<dbReference type="InterPro" id="IPR050469">
    <property type="entry name" value="Diguanylate_Cyclase"/>
</dbReference>
<comment type="caution">
    <text evidence="4">The sequence shown here is derived from an EMBL/GenBank/DDBJ whole genome shotgun (WGS) entry which is preliminary data.</text>
</comment>
<protein>
    <submittedName>
        <fullName evidence="4">Diguanylate cyclase</fullName>
        <ecNumber evidence="4">2.7.7.65</ecNumber>
    </submittedName>
</protein>
<feature type="modified residue" description="4-aspartylphosphate" evidence="1">
    <location>
        <position position="72"/>
    </location>
</feature>
<dbReference type="RefSeq" id="WP_268613764.1">
    <property type="nucleotide sequence ID" value="NZ_JAMDMX010000010.1"/>
</dbReference>
<keyword evidence="1" id="KW-0597">Phosphoprotein</keyword>
<dbReference type="Proteomes" id="UP001527099">
    <property type="component" value="Unassembled WGS sequence"/>
</dbReference>
<name>A0ABT4G7P0_9BACL</name>
<evidence type="ECO:0000259" key="3">
    <source>
        <dbReference type="PROSITE" id="PS50887"/>
    </source>
</evidence>
<dbReference type="CDD" id="cd01949">
    <property type="entry name" value="GGDEF"/>
    <property type="match status" value="1"/>
</dbReference>
<dbReference type="Gene3D" id="3.40.50.2300">
    <property type="match status" value="1"/>
</dbReference>
<evidence type="ECO:0000259" key="2">
    <source>
        <dbReference type="PROSITE" id="PS50110"/>
    </source>
</evidence>
<dbReference type="SUPFAM" id="SSF55073">
    <property type="entry name" value="Nucleotide cyclase"/>
    <property type="match status" value="1"/>
</dbReference>
<organism evidence="4 5">
    <name type="scientific">Paenibacillus alginolyticus</name>
    <dbReference type="NCBI Taxonomy" id="59839"/>
    <lineage>
        <taxon>Bacteria</taxon>
        <taxon>Bacillati</taxon>
        <taxon>Bacillota</taxon>
        <taxon>Bacilli</taxon>
        <taxon>Bacillales</taxon>
        <taxon>Paenibacillaceae</taxon>
        <taxon>Paenibacillus</taxon>
    </lineage>
</organism>
<dbReference type="PROSITE" id="PS50887">
    <property type="entry name" value="GGDEF"/>
    <property type="match status" value="1"/>
</dbReference>
<keyword evidence="5" id="KW-1185">Reference proteome</keyword>
<dbReference type="InterPro" id="IPR029787">
    <property type="entry name" value="Nucleotide_cyclase"/>
</dbReference>
<dbReference type="SMART" id="SM00267">
    <property type="entry name" value="GGDEF"/>
    <property type="match status" value="1"/>
</dbReference>
<dbReference type="InterPro" id="IPR001789">
    <property type="entry name" value="Sig_transdc_resp-reg_receiver"/>
</dbReference>
<dbReference type="EMBL" id="JAMDMX010000010">
    <property type="protein sequence ID" value="MCY9692148.1"/>
    <property type="molecule type" value="Genomic_DNA"/>
</dbReference>
<feature type="domain" description="Response regulatory" evidence="2">
    <location>
        <begin position="23"/>
        <end position="138"/>
    </location>
</feature>
<sequence length="315" mass="35722">MDNNLSTGNYFRNESWDRLMKCRILIVDDEPHNLNILRIFLNSLHYEIITVEDGKEAFSMVKETAPDLILLDVMMPEVTGFEICKQLTAESDFDIPIIFLSANAQKEDILQGLRLGAIDYLTKPFVLDVLERKVEIALHQKAKVKNLKKDNKQLAKLVYVDALTGLYNRAYLDITIRMIKEGTKKFQAAMMVDMDYFKDINDNYGHLVGDQVLREVATIISSKISCEHDLAFRYGGDEYLVLLQNEVNCVEIADSIIKAVDGLKVSLAPHKSQEFSVSIGLTNNFDPTSFDQIIMQADSALLGAKNNGRHQIKIR</sequence>
<gene>
    <name evidence="4" type="ORF">M5X19_04330</name>
</gene>
<dbReference type="InterPro" id="IPR011006">
    <property type="entry name" value="CheY-like_superfamily"/>
</dbReference>
<dbReference type="PANTHER" id="PTHR45138:SF9">
    <property type="entry name" value="DIGUANYLATE CYCLASE DGCM-RELATED"/>
    <property type="match status" value="1"/>
</dbReference>
<dbReference type="Pfam" id="PF00990">
    <property type="entry name" value="GGDEF"/>
    <property type="match status" value="1"/>
</dbReference>
<evidence type="ECO:0000313" key="5">
    <source>
        <dbReference type="Proteomes" id="UP001527099"/>
    </source>
</evidence>
<proteinExistence type="predicted"/>
<dbReference type="Pfam" id="PF00072">
    <property type="entry name" value="Response_reg"/>
    <property type="match status" value="1"/>
</dbReference>
<dbReference type="InterPro" id="IPR043128">
    <property type="entry name" value="Rev_trsase/Diguanyl_cyclase"/>
</dbReference>
<dbReference type="SUPFAM" id="SSF52172">
    <property type="entry name" value="CheY-like"/>
    <property type="match status" value="1"/>
</dbReference>
<reference evidence="4 5" key="1">
    <citation type="submission" date="2022-05" db="EMBL/GenBank/DDBJ databases">
        <title>Genome Sequencing of Bee-Associated Microbes.</title>
        <authorList>
            <person name="Dunlap C."/>
        </authorList>
    </citation>
    <scope>NUCLEOTIDE SEQUENCE [LARGE SCALE GENOMIC DNA]</scope>
    <source>
        <strain evidence="4 5">NRRL B-14421</strain>
    </source>
</reference>
<keyword evidence="4" id="KW-0548">Nucleotidyltransferase</keyword>
<dbReference type="GO" id="GO:0052621">
    <property type="term" value="F:diguanylate cyclase activity"/>
    <property type="evidence" value="ECO:0007669"/>
    <property type="project" value="UniProtKB-EC"/>
</dbReference>
<feature type="domain" description="GGDEF" evidence="3">
    <location>
        <begin position="185"/>
        <end position="315"/>
    </location>
</feature>
<evidence type="ECO:0000313" key="4">
    <source>
        <dbReference type="EMBL" id="MCY9692148.1"/>
    </source>
</evidence>
<evidence type="ECO:0000256" key="1">
    <source>
        <dbReference type="PROSITE-ProRule" id="PRU00169"/>
    </source>
</evidence>
<dbReference type="SMART" id="SM00448">
    <property type="entry name" value="REC"/>
    <property type="match status" value="1"/>
</dbReference>